<dbReference type="InterPro" id="IPR029039">
    <property type="entry name" value="Flavoprotein-like_sf"/>
</dbReference>
<reference evidence="9" key="1">
    <citation type="submission" date="2019-12" db="EMBL/GenBank/DDBJ databases">
        <authorList>
            <person name="zhang j."/>
            <person name="sun C.M."/>
        </authorList>
    </citation>
    <scope>NUCLEOTIDE SEQUENCE</scope>
    <source>
        <strain evidence="9">NS-1</strain>
    </source>
</reference>
<evidence type="ECO:0000256" key="3">
    <source>
        <dbReference type="ARBA" id="ARBA00022485"/>
    </source>
</evidence>
<dbReference type="PROSITE" id="PS50902">
    <property type="entry name" value="FLAVODOXIN_LIKE"/>
    <property type="match status" value="1"/>
</dbReference>
<dbReference type="SUPFAM" id="SSF52218">
    <property type="entry name" value="Flavoproteins"/>
    <property type="match status" value="1"/>
</dbReference>
<keyword evidence="10" id="KW-1185">Reference proteome</keyword>
<dbReference type="AlphaFoldDB" id="A0A8A7KDR5"/>
<dbReference type="SUPFAM" id="SSF54862">
    <property type="entry name" value="4Fe-4S ferredoxins"/>
    <property type="match status" value="1"/>
</dbReference>
<evidence type="ECO:0000313" key="9">
    <source>
        <dbReference type="EMBL" id="QTL97748.1"/>
    </source>
</evidence>
<evidence type="ECO:0000256" key="5">
    <source>
        <dbReference type="ARBA" id="ARBA00023004"/>
    </source>
</evidence>
<dbReference type="PANTHER" id="PTHR24960">
    <property type="entry name" value="PHOTOSYSTEM I IRON-SULFUR CENTER-RELATED"/>
    <property type="match status" value="1"/>
</dbReference>
<evidence type="ECO:0000256" key="6">
    <source>
        <dbReference type="ARBA" id="ARBA00023014"/>
    </source>
</evidence>
<dbReference type="InterPro" id="IPR017900">
    <property type="entry name" value="4Fe4S_Fe_S_CS"/>
</dbReference>
<dbReference type="PANTHER" id="PTHR24960:SF76">
    <property type="entry name" value="4FE-4S FERREDOXIN-TYPE DOMAIN-CONTAINING PROTEIN"/>
    <property type="match status" value="1"/>
</dbReference>
<gene>
    <name evidence="9" type="ORF">GM661_06970</name>
</gene>
<dbReference type="GO" id="GO:0051539">
    <property type="term" value="F:4 iron, 4 sulfur cluster binding"/>
    <property type="evidence" value="ECO:0007669"/>
    <property type="project" value="UniProtKB-KW"/>
</dbReference>
<dbReference type="GO" id="GO:0010181">
    <property type="term" value="F:FMN binding"/>
    <property type="evidence" value="ECO:0007669"/>
    <property type="project" value="InterPro"/>
</dbReference>
<dbReference type="InterPro" id="IPR050157">
    <property type="entry name" value="PSI_iron-sulfur_center"/>
</dbReference>
<dbReference type="Gene3D" id="3.40.50.360">
    <property type="match status" value="1"/>
</dbReference>
<keyword evidence="4" id="KW-0479">Metal-binding</keyword>
<organism evidence="9 10">
    <name type="scientific">Iocasia fonsfrigidae</name>
    <dbReference type="NCBI Taxonomy" id="2682810"/>
    <lineage>
        <taxon>Bacteria</taxon>
        <taxon>Bacillati</taxon>
        <taxon>Bacillota</taxon>
        <taxon>Clostridia</taxon>
        <taxon>Halanaerobiales</taxon>
        <taxon>Halanaerobiaceae</taxon>
        <taxon>Iocasia</taxon>
    </lineage>
</organism>
<feature type="domain" description="4Fe-4S ferredoxin-type" evidence="8">
    <location>
        <begin position="228"/>
        <end position="257"/>
    </location>
</feature>
<evidence type="ECO:0000259" key="7">
    <source>
        <dbReference type="PROSITE" id="PS50902"/>
    </source>
</evidence>
<keyword evidence="3" id="KW-0004">4Fe-4S</keyword>
<dbReference type="Gene3D" id="3.30.70.20">
    <property type="match status" value="1"/>
</dbReference>
<name>A0A8A7KDR5_9FIRM</name>
<sequence length="281" mass="32181">MKIDKLTNIFFSATGTTKKIIKSISKGLNIKEIREIDLTKSNNRERFNLEFQKNELLIIGIPVYAGRVPDFLISILKKLKGNQPVILVSVYGNIDEGLALEQLKDLLGKRGFKIIGAASFIGEHSYSCKEFRIAHGRPDKQDLNQAKKFGEKILSKFIKNSNIKDIPEIKLDIDKSLFSHLLSIILPIISLPQYGSKKFIKKPYLNTNRCNHCQICVELCPMKAIDKKTLKIDDSKCIRCMSCVKNCPQEARKIEYKIPFLVKKFFELNKSNERKTPNIYL</sequence>
<dbReference type="Pfam" id="PF13237">
    <property type="entry name" value="Fer4_10"/>
    <property type="match status" value="1"/>
</dbReference>
<dbReference type="InterPro" id="IPR008254">
    <property type="entry name" value="Flavodoxin/NO_synth"/>
</dbReference>
<accession>A0A8A7KDR5</accession>
<dbReference type="GO" id="GO:0046872">
    <property type="term" value="F:metal ion binding"/>
    <property type="evidence" value="ECO:0007669"/>
    <property type="project" value="UniProtKB-KW"/>
</dbReference>
<evidence type="ECO:0000259" key="8">
    <source>
        <dbReference type="PROSITE" id="PS51379"/>
    </source>
</evidence>
<keyword evidence="6" id="KW-0411">Iron-sulfur</keyword>
<dbReference type="KEGG" id="ifn:GM661_06970"/>
<evidence type="ECO:0000256" key="4">
    <source>
        <dbReference type="ARBA" id="ARBA00022723"/>
    </source>
</evidence>
<dbReference type="NCBIfam" id="NF038196">
    <property type="entry name" value="ferrodoxin_EFR1"/>
    <property type="match status" value="1"/>
</dbReference>
<dbReference type="PROSITE" id="PS51379">
    <property type="entry name" value="4FE4S_FER_2"/>
    <property type="match status" value="2"/>
</dbReference>
<evidence type="ECO:0000313" key="10">
    <source>
        <dbReference type="Proteomes" id="UP000665020"/>
    </source>
</evidence>
<feature type="domain" description="4Fe-4S ferredoxin-type" evidence="8">
    <location>
        <begin position="201"/>
        <end position="226"/>
    </location>
</feature>
<dbReference type="EMBL" id="CP046640">
    <property type="protein sequence ID" value="QTL97748.1"/>
    <property type="molecule type" value="Genomic_DNA"/>
</dbReference>
<dbReference type="RefSeq" id="WP_125989501.1">
    <property type="nucleotide sequence ID" value="NZ_CP046640.1"/>
</dbReference>
<proteinExistence type="predicted"/>
<dbReference type="PROSITE" id="PS00198">
    <property type="entry name" value="4FE4S_FER_1"/>
    <property type="match status" value="1"/>
</dbReference>
<dbReference type="InterPro" id="IPR047964">
    <property type="entry name" value="EFR1-like"/>
</dbReference>
<protein>
    <recommendedName>
        <fullName evidence="2">Ferredoxin</fullName>
    </recommendedName>
</protein>
<dbReference type="Proteomes" id="UP000665020">
    <property type="component" value="Chromosome"/>
</dbReference>
<dbReference type="InterPro" id="IPR017896">
    <property type="entry name" value="4Fe4S_Fe-S-bd"/>
</dbReference>
<feature type="domain" description="Flavodoxin-like" evidence="7">
    <location>
        <begin position="6"/>
        <end position="154"/>
    </location>
</feature>
<keyword evidence="5" id="KW-0408">Iron</keyword>
<evidence type="ECO:0000256" key="2">
    <source>
        <dbReference type="ARBA" id="ARBA00013529"/>
    </source>
</evidence>
<comment type="function">
    <text evidence="1">Ferredoxins are iron-sulfur proteins that transfer electrons in a wide variety of metabolic reactions.</text>
</comment>
<dbReference type="GO" id="GO:0016651">
    <property type="term" value="F:oxidoreductase activity, acting on NAD(P)H"/>
    <property type="evidence" value="ECO:0007669"/>
    <property type="project" value="UniProtKB-ARBA"/>
</dbReference>
<evidence type="ECO:0000256" key="1">
    <source>
        <dbReference type="ARBA" id="ARBA00003532"/>
    </source>
</evidence>